<organism evidence="2">
    <name type="scientific">Brucella pinnipedialis M292/94/1</name>
    <dbReference type="NCBI Taxonomy" id="520462"/>
    <lineage>
        <taxon>Bacteria</taxon>
        <taxon>Pseudomonadati</taxon>
        <taxon>Pseudomonadota</taxon>
        <taxon>Alphaproteobacteria</taxon>
        <taxon>Hyphomicrobiales</taxon>
        <taxon>Brucellaceae</taxon>
        <taxon>Brucella/Ochrobactrum group</taxon>
        <taxon>Brucella</taxon>
    </lineage>
</organism>
<name>A0A0E1X4L6_9HYPH</name>
<dbReference type="EMBL" id="EQ999546">
    <property type="protein sequence ID" value="EEZ31116.1"/>
    <property type="molecule type" value="Genomic_DNA"/>
</dbReference>
<keyword evidence="1" id="KW-0812">Transmembrane</keyword>
<keyword evidence="1" id="KW-0472">Membrane</keyword>
<dbReference type="RefSeq" id="WP_002967636.1">
    <property type="nucleotide sequence ID" value="NZ_EQ999546.1"/>
</dbReference>
<sequence length="86" mass="10049">MLEVTPMDNEARTVNRMGELPERTKEFLSKLDEDDIETLEDAMQFYSTVRTLGRVGKWTVLSILAIIVGIVSLYENLLKMWGWFHR</sequence>
<proteinExistence type="predicted"/>
<evidence type="ECO:0000256" key="1">
    <source>
        <dbReference type="SAM" id="Phobius"/>
    </source>
</evidence>
<evidence type="ECO:0008006" key="3">
    <source>
        <dbReference type="Google" id="ProtNLM"/>
    </source>
</evidence>
<reference evidence="2" key="1">
    <citation type="submission" date="2009-01" db="EMBL/GenBank/DDBJ databases">
        <title>The Genome Sequence of Brucella pinnipedialis M292/94/1.</title>
        <authorList>
            <consortium name="The Broad Institute Genome Sequencing Platform"/>
            <person name="Ward D."/>
            <person name="Young S.K."/>
            <person name="Kodira C.D."/>
            <person name="Zeng Q."/>
            <person name="Koehrsen M."/>
            <person name="Alvarado L."/>
            <person name="Berlin A."/>
            <person name="Borenstein D."/>
            <person name="Chen Z."/>
            <person name="Engels R."/>
            <person name="Freedman E."/>
            <person name="Gellesch M."/>
            <person name="Goldberg J."/>
            <person name="Griggs A."/>
            <person name="Gujja S."/>
            <person name="Heiman D."/>
            <person name="Hepburn T."/>
            <person name="Howarth C."/>
            <person name="Jen D."/>
            <person name="Larson L."/>
            <person name="Lewis B."/>
            <person name="Mehta T."/>
            <person name="Park D."/>
            <person name="Pearson M."/>
            <person name="Roberts A."/>
            <person name="Saif S."/>
            <person name="Shea T."/>
            <person name="Shenoy N."/>
            <person name="Sisk P."/>
            <person name="Stolte C."/>
            <person name="Sykes S."/>
            <person name="Walk T."/>
            <person name="White J."/>
            <person name="Yandava C."/>
            <person name="Whatmore A.M."/>
            <person name="Perrett L.L."/>
            <person name="O'Callaghan D."/>
            <person name="Nusbaum C."/>
            <person name="Galagan J."/>
            <person name="Birren B."/>
        </authorList>
    </citation>
    <scope>NUCLEOTIDE SEQUENCE [LARGE SCALE GENOMIC DNA]</scope>
    <source>
        <strain evidence="2">M292/94/1</strain>
    </source>
</reference>
<feature type="transmembrane region" description="Helical" evidence="1">
    <location>
        <begin position="58"/>
        <end position="78"/>
    </location>
</feature>
<dbReference type="GeneID" id="55590683"/>
<dbReference type="AlphaFoldDB" id="A0A0E1X4L6"/>
<keyword evidence="1" id="KW-1133">Transmembrane helix</keyword>
<protein>
    <recommendedName>
        <fullName evidence="3">Transmembrane protein</fullName>
    </recommendedName>
</protein>
<dbReference type="HOGENOM" id="CLU_192019_0_0_5"/>
<dbReference type="Proteomes" id="UP000004659">
    <property type="component" value="Unassembled WGS sequence"/>
</dbReference>
<accession>A0A0E1X4L6</accession>
<evidence type="ECO:0000313" key="2">
    <source>
        <dbReference type="EMBL" id="EEZ31116.1"/>
    </source>
</evidence>
<gene>
    <name evidence="2" type="ORF">BALG_01236</name>
</gene>